<dbReference type="EMBL" id="CAJNOK010007378">
    <property type="protein sequence ID" value="CAF1032628.1"/>
    <property type="molecule type" value="Genomic_DNA"/>
</dbReference>
<sequence length="170" mass="19390">MSKHGNIMKQHVKTANPSVNEIRSATHIWQATAKQKLMDEQVALLEHRLISKQSSPAHTLVDHMIDNIDTMLQQANDDMKQNTLSTHNPFATLVQYKYDIINQAVITSGKMADNFVTIVLDQKKKLSSNHTSQSDWHASVIKAIENRRLHMIHRAAYIVKHKLTSSFIEN</sequence>
<dbReference type="Proteomes" id="UP000663829">
    <property type="component" value="Unassembled WGS sequence"/>
</dbReference>
<dbReference type="Proteomes" id="UP000677228">
    <property type="component" value="Unassembled WGS sequence"/>
</dbReference>
<evidence type="ECO:0000313" key="4">
    <source>
        <dbReference type="EMBL" id="CAF4074178.1"/>
    </source>
</evidence>
<dbReference type="OrthoDB" id="10057120at2759"/>
<dbReference type="Proteomes" id="UP000682733">
    <property type="component" value="Unassembled WGS sequence"/>
</dbReference>
<dbReference type="EMBL" id="CAJOBC010027292">
    <property type="protein sequence ID" value="CAF4074178.1"/>
    <property type="molecule type" value="Genomic_DNA"/>
</dbReference>
<dbReference type="EMBL" id="CAJOBA010007388">
    <property type="protein sequence ID" value="CAF3800852.1"/>
    <property type="molecule type" value="Genomic_DNA"/>
</dbReference>
<gene>
    <name evidence="2" type="ORF">GPM918_LOCUS27497</name>
    <name evidence="1" type="ORF">OVA965_LOCUS16070</name>
    <name evidence="4" type="ORF">SRO942_LOCUS27831</name>
    <name evidence="3" type="ORF">TMI583_LOCUS16076</name>
</gene>
<evidence type="ECO:0000313" key="2">
    <source>
        <dbReference type="EMBL" id="CAF1279733.1"/>
    </source>
</evidence>
<comment type="caution">
    <text evidence="2">The sequence shown here is derived from an EMBL/GenBank/DDBJ whole genome shotgun (WGS) entry which is preliminary data.</text>
</comment>
<keyword evidence="5" id="KW-1185">Reference proteome</keyword>
<name>A0A815C2V5_9BILA</name>
<reference evidence="2" key="1">
    <citation type="submission" date="2021-02" db="EMBL/GenBank/DDBJ databases">
        <authorList>
            <person name="Nowell W R."/>
        </authorList>
    </citation>
    <scope>NUCLEOTIDE SEQUENCE</scope>
</reference>
<evidence type="ECO:0000313" key="3">
    <source>
        <dbReference type="EMBL" id="CAF3800852.1"/>
    </source>
</evidence>
<evidence type="ECO:0000313" key="1">
    <source>
        <dbReference type="EMBL" id="CAF1032628.1"/>
    </source>
</evidence>
<dbReference type="EMBL" id="CAJNOQ010011561">
    <property type="protein sequence ID" value="CAF1279733.1"/>
    <property type="molecule type" value="Genomic_DNA"/>
</dbReference>
<dbReference type="Proteomes" id="UP000681722">
    <property type="component" value="Unassembled WGS sequence"/>
</dbReference>
<evidence type="ECO:0000313" key="5">
    <source>
        <dbReference type="Proteomes" id="UP000663829"/>
    </source>
</evidence>
<proteinExistence type="predicted"/>
<dbReference type="AlphaFoldDB" id="A0A815C2V5"/>
<organism evidence="2 5">
    <name type="scientific">Didymodactylos carnosus</name>
    <dbReference type="NCBI Taxonomy" id="1234261"/>
    <lineage>
        <taxon>Eukaryota</taxon>
        <taxon>Metazoa</taxon>
        <taxon>Spiralia</taxon>
        <taxon>Gnathifera</taxon>
        <taxon>Rotifera</taxon>
        <taxon>Eurotatoria</taxon>
        <taxon>Bdelloidea</taxon>
        <taxon>Philodinida</taxon>
        <taxon>Philodinidae</taxon>
        <taxon>Didymodactylos</taxon>
    </lineage>
</organism>
<accession>A0A815C2V5</accession>
<protein>
    <submittedName>
        <fullName evidence="2">Uncharacterized protein</fullName>
    </submittedName>
</protein>